<name>R1CXN8_9FIRM</name>
<feature type="transmembrane region" description="Helical" evidence="1">
    <location>
        <begin position="109"/>
        <end position="129"/>
    </location>
</feature>
<dbReference type="EMBL" id="ARZA01000065">
    <property type="protein sequence ID" value="EOD01374.1"/>
    <property type="molecule type" value="Genomic_DNA"/>
</dbReference>
<evidence type="ECO:0000313" key="3">
    <source>
        <dbReference type="Proteomes" id="UP000013378"/>
    </source>
</evidence>
<keyword evidence="1" id="KW-0472">Membrane</keyword>
<protein>
    <submittedName>
        <fullName evidence="2">Putative membrane protein</fullName>
    </submittedName>
</protein>
<evidence type="ECO:0000313" key="2">
    <source>
        <dbReference type="EMBL" id="EOD01374.1"/>
    </source>
</evidence>
<dbReference type="OrthoDB" id="1708005at2"/>
<feature type="transmembrane region" description="Helical" evidence="1">
    <location>
        <begin position="141"/>
        <end position="164"/>
    </location>
</feature>
<proteinExistence type="predicted"/>
<comment type="caution">
    <text evidence="2">The sequence shown here is derived from an EMBL/GenBank/DDBJ whole genome shotgun (WGS) entry which is preliminary data.</text>
</comment>
<dbReference type="eggNOG" id="ENOG50335CG">
    <property type="taxonomic scope" value="Bacteria"/>
</dbReference>
<dbReference type="STRING" id="1304284.L21TH_0595"/>
<feature type="transmembrane region" description="Helical" evidence="1">
    <location>
        <begin position="78"/>
        <end position="97"/>
    </location>
</feature>
<feature type="transmembrane region" description="Helical" evidence="1">
    <location>
        <begin position="12"/>
        <end position="32"/>
    </location>
</feature>
<accession>R1CXN8</accession>
<sequence length="172" mass="20192">MKYKHNSAAKKIALGGIITLLTLSCLYLVSILPTNKIFFFWLSTIFIAFIVIEIGVSTAVLSFFAVSILGFLIIPNKLVLLPYTIYFGYYGVVKYYIEKINNLLLEWVIKIILFNVATYVIFYISNNILFNNIIVKFDIRLFIVVLQIGFLVYDYFYSIMIKYYKFRLRKYL</sequence>
<organism evidence="2 3">
    <name type="scientific">Caldisalinibacter kiritimatiensis</name>
    <dbReference type="NCBI Taxonomy" id="1304284"/>
    <lineage>
        <taxon>Bacteria</taxon>
        <taxon>Bacillati</taxon>
        <taxon>Bacillota</taxon>
        <taxon>Tissierellia</taxon>
        <taxon>Tissierellales</taxon>
        <taxon>Thermohalobacteraceae</taxon>
        <taxon>Caldisalinibacter</taxon>
    </lineage>
</organism>
<keyword evidence="1" id="KW-0812">Transmembrane</keyword>
<evidence type="ECO:0000256" key="1">
    <source>
        <dbReference type="SAM" id="Phobius"/>
    </source>
</evidence>
<reference evidence="2 3" key="1">
    <citation type="journal article" date="2015" name="Geomicrobiol. J.">
        <title>Caldisalinibacter kiritimatiensis gen. nov., sp. nov., a moderately thermohalophilic thiosulfate-reducing bacterium from a hypersaline microbial mat.</title>
        <authorList>
            <person name="Ben Hania W."/>
            <person name="Joseph M."/>
            <person name="Fiebig A."/>
            <person name="Bunk B."/>
            <person name="Klenk H.-P."/>
            <person name="Fardeau M.-L."/>
            <person name="Spring S."/>
        </authorList>
    </citation>
    <scope>NUCLEOTIDE SEQUENCE [LARGE SCALE GENOMIC DNA]</scope>
    <source>
        <strain evidence="2 3">L21-TH-D2</strain>
    </source>
</reference>
<keyword evidence="1" id="KW-1133">Transmembrane helix</keyword>
<dbReference type="Proteomes" id="UP000013378">
    <property type="component" value="Unassembled WGS sequence"/>
</dbReference>
<gene>
    <name evidence="2" type="ORF">L21TH_0595</name>
</gene>
<dbReference type="AlphaFoldDB" id="R1CXN8"/>
<keyword evidence="3" id="KW-1185">Reference proteome</keyword>
<dbReference type="PROSITE" id="PS51257">
    <property type="entry name" value="PROKAR_LIPOPROTEIN"/>
    <property type="match status" value="1"/>
</dbReference>
<feature type="transmembrane region" description="Helical" evidence="1">
    <location>
        <begin position="38"/>
        <end position="66"/>
    </location>
</feature>
<dbReference type="RefSeq" id="WP_006308522.1">
    <property type="nucleotide sequence ID" value="NZ_ARZA01000065.1"/>
</dbReference>